<keyword evidence="2" id="KW-1185">Reference proteome</keyword>
<sequence>MLGLFSYKLKPQEGIDKNKTLSELTALLTAIRVSGYNTEEIASISKAKLSLISALIINLGNKILKTRIESEEPLARAKLDFSQLIKRLAGDSNTVAFVRYACQLLQYYTLLCDKEFVPDMTLQDWQNFLYINKESFGDTTNNPFVIEYALIKIFNQLNELTDSVEGKIAPLPQLDETRLYLHHRLEKLAETINLWASNDTNNVFFHYLKFVYHYAYSKAIELQFLAKKVSLTEEENVNLSDSQQLYLLAAKDSINKIDTLYEQTKNNAQLVIQGTEFSFGLNVLIKLPTSDINQIKEHLSSLTIGNRPLSLPSH</sequence>
<dbReference type="KEGG" id="rvi:RVIR1_07890"/>
<protein>
    <submittedName>
        <fullName evidence="1">Uncharacterized protein</fullName>
    </submittedName>
</protein>
<proteinExistence type="predicted"/>
<reference evidence="1 2" key="1">
    <citation type="submission" date="2017-03" db="EMBL/GenBank/DDBJ databases">
        <title>The genome sequence of Candidatus Rickettsiella viridis.</title>
        <authorList>
            <person name="Nikoh N."/>
            <person name="Tsuchida T."/>
            <person name="Yamaguchi K."/>
            <person name="Maeda T."/>
            <person name="Shigenobu S."/>
            <person name="Fukatsu T."/>
        </authorList>
    </citation>
    <scope>NUCLEOTIDE SEQUENCE [LARGE SCALE GENOMIC DNA]</scope>
    <source>
        <strain evidence="1 2">Ap-RA04</strain>
    </source>
</reference>
<dbReference type="Proteomes" id="UP000282483">
    <property type="component" value="Chromosome"/>
</dbReference>
<accession>A0A2Z5UUV4</accession>
<organism evidence="1 2">
    <name type="scientific">Candidatus Rickettsiella viridis</name>
    <dbReference type="NCBI Taxonomy" id="676208"/>
    <lineage>
        <taxon>Bacteria</taxon>
        <taxon>Pseudomonadati</taxon>
        <taxon>Pseudomonadota</taxon>
        <taxon>Gammaproteobacteria</taxon>
        <taxon>Legionellales</taxon>
        <taxon>Coxiellaceae</taxon>
        <taxon>Rickettsiella</taxon>
    </lineage>
</organism>
<dbReference type="EMBL" id="AP018005">
    <property type="protein sequence ID" value="BBB15278.1"/>
    <property type="molecule type" value="Genomic_DNA"/>
</dbReference>
<name>A0A2Z5UUV4_9COXI</name>
<dbReference type="AlphaFoldDB" id="A0A2Z5UUV4"/>
<gene>
    <name evidence="1" type="ORF">RVIR1_07890</name>
</gene>
<evidence type="ECO:0000313" key="2">
    <source>
        <dbReference type="Proteomes" id="UP000282483"/>
    </source>
</evidence>
<dbReference type="RefSeq" id="WP_126322747.1">
    <property type="nucleotide sequence ID" value="NZ_AP018005.1"/>
</dbReference>
<evidence type="ECO:0000313" key="1">
    <source>
        <dbReference type="EMBL" id="BBB15278.1"/>
    </source>
</evidence>